<name>A0A9P0CWE1_9CUCU</name>
<evidence type="ECO:0000256" key="2">
    <source>
        <dbReference type="ARBA" id="ARBA00022723"/>
    </source>
</evidence>
<sequence>MIVLKKHLAQDCGKESKYSCDLFLERHECKNCNKHYKNVGDLRRHQRLECGKEPTNECTLCGYKTYRAPDLKLHYLRPRFACSKCLRTYKYKYDLRKHVLNECGKEPTRECTMCDFKTFRTNGLNIHYKSVVFCMQCGRSYKNLQTLRMHVKLDCGPVACPKCDKLYKNANSMNSHFYQDCGRAKRFSCSFCPACFKRKQQLLVHMSRKHQYYMP</sequence>
<dbReference type="Gene3D" id="3.30.160.60">
    <property type="entry name" value="Classic Zinc Finger"/>
    <property type="match status" value="3"/>
</dbReference>
<keyword evidence="6" id="KW-0539">Nucleus</keyword>
<keyword evidence="3" id="KW-0677">Repeat</keyword>
<dbReference type="InterPro" id="IPR036236">
    <property type="entry name" value="Znf_C2H2_sf"/>
</dbReference>
<evidence type="ECO:0000313" key="9">
    <source>
        <dbReference type="EMBL" id="CAH1105902.1"/>
    </source>
</evidence>
<feature type="domain" description="C2H2-type" evidence="8">
    <location>
        <begin position="80"/>
        <end position="107"/>
    </location>
</feature>
<keyword evidence="2" id="KW-0479">Metal-binding</keyword>
<protein>
    <recommendedName>
        <fullName evidence="8">C2H2-type domain-containing protein</fullName>
    </recommendedName>
</protein>
<proteinExistence type="predicted"/>
<dbReference type="AlphaFoldDB" id="A0A9P0CWE1"/>
<evidence type="ECO:0000256" key="4">
    <source>
        <dbReference type="ARBA" id="ARBA00022771"/>
    </source>
</evidence>
<keyword evidence="5" id="KW-0862">Zinc</keyword>
<dbReference type="Proteomes" id="UP001153636">
    <property type="component" value="Chromosome 2"/>
</dbReference>
<keyword evidence="4 7" id="KW-0863">Zinc-finger</keyword>
<dbReference type="GO" id="GO:0008270">
    <property type="term" value="F:zinc ion binding"/>
    <property type="evidence" value="ECO:0007669"/>
    <property type="project" value="UniProtKB-KW"/>
</dbReference>
<evidence type="ECO:0000256" key="7">
    <source>
        <dbReference type="PROSITE-ProRule" id="PRU00042"/>
    </source>
</evidence>
<accession>A0A9P0CWE1</accession>
<evidence type="ECO:0000256" key="5">
    <source>
        <dbReference type="ARBA" id="ARBA00022833"/>
    </source>
</evidence>
<dbReference type="PROSITE" id="PS50157">
    <property type="entry name" value="ZINC_FINGER_C2H2_2"/>
    <property type="match status" value="3"/>
</dbReference>
<dbReference type="PROSITE" id="PS00028">
    <property type="entry name" value="ZINC_FINGER_C2H2_1"/>
    <property type="match status" value="1"/>
</dbReference>
<dbReference type="InterPro" id="IPR013087">
    <property type="entry name" value="Znf_C2H2_type"/>
</dbReference>
<keyword evidence="10" id="KW-1185">Reference proteome</keyword>
<comment type="subcellular location">
    <subcellularLocation>
        <location evidence="1">Nucleus</location>
    </subcellularLocation>
</comment>
<feature type="domain" description="C2H2-type" evidence="8">
    <location>
        <begin position="27"/>
        <end position="54"/>
    </location>
</feature>
<gene>
    <name evidence="9" type="ORF">PSYICH_LOCUS6879</name>
</gene>
<evidence type="ECO:0000313" key="10">
    <source>
        <dbReference type="Proteomes" id="UP001153636"/>
    </source>
</evidence>
<reference evidence="9" key="1">
    <citation type="submission" date="2022-01" db="EMBL/GenBank/DDBJ databases">
        <authorList>
            <person name="King R."/>
        </authorList>
    </citation>
    <scope>NUCLEOTIDE SEQUENCE</scope>
</reference>
<dbReference type="SMART" id="SM00355">
    <property type="entry name" value="ZnF_C2H2"/>
    <property type="match status" value="7"/>
</dbReference>
<dbReference type="EMBL" id="OV651814">
    <property type="protein sequence ID" value="CAH1105902.1"/>
    <property type="molecule type" value="Genomic_DNA"/>
</dbReference>
<dbReference type="InterPro" id="IPR050888">
    <property type="entry name" value="ZnF_C2H2-type_TF"/>
</dbReference>
<evidence type="ECO:0000256" key="6">
    <source>
        <dbReference type="ARBA" id="ARBA00023242"/>
    </source>
</evidence>
<dbReference type="GO" id="GO:0005634">
    <property type="term" value="C:nucleus"/>
    <property type="evidence" value="ECO:0007669"/>
    <property type="project" value="UniProtKB-SubCell"/>
</dbReference>
<dbReference type="OrthoDB" id="10004641at2759"/>
<evidence type="ECO:0000256" key="1">
    <source>
        <dbReference type="ARBA" id="ARBA00004123"/>
    </source>
</evidence>
<organism evidence="9 10">
    <name type="scientific">Psylliodes chrysocephalus</name>
    <dbReference type="NCBI Taxonomy" id="3402493"/>
    <lineage>
        <taxon>Eukaryota</taxon>
        <taxon>Metazoa</taxon>
        <taxon>Ecdysozoa</taxon>
        <taxon>Arthropoda</taxon>
        <taxon>Hexapoda</taxon>
        <taxon>Insecta</taxon>
        <taxon>Pterygota</taxon>
        <taxon>Neoptera</taxon>
        <taxon>Endopterygota</taxon>
        <taxon>Coleoptera</taxon>
        <taxon>Polyphaga</taxon>
        <taxon>Cucujiformia</taxon>
        <taxon>Chrysomeloidea</taxon>
        <taxon>Chrysomelidae</taxon>
        <taxon>Galerucinae</taxon>
        <taxon>Alticini</taxon>
        <taxon>Psylliodes</taxon>
    </lineage>
</organism>
<evidence type="ECO:0000256" key="3">
    <source>
        <dbReference type="ARBA" id="ARBA00022737"/>
    </source>
</evidence>
<dbReference type="Pfam" id="PF00096">
    <property type="entry name" value="zf-C2H2"/>
    <property type="match status" value="2"/>
</dbReference>
<dbReference type="PANTHER" id="PTHR24406">
    <property type="entry name" value="TRANSCRIPTIONAL REPRESSOR CTCFL-RELATED"/>
    <property type="match status" value="1"/>
</dbReference>
<feature type="domain" description="C2H2-type" evidence="8">
    <location>
        <begin position="187"/>
        <end position="215"/>
    </location>
</feature>
<evidence type="ECO:0000259" key="8">
    <source>
        <dbReference type="PROSITE" id="PS50157"/>
    </source>
</evidence>
<dbReference type="SUPFAM" id="SSF57667">
    <property type="entry name" value="beta-beta-alpha zinc fingers"/>
    <property type="match status" value="3"/>
</dbReference>